<dbReference type="EMBL" id="DTBD01000022">
    <property type="protein sequence ID" value="HGQ64181.1"/>
    <property type="molecule type" value="Genomic_DNA"/>
</dbReference>
<dbReference type="InterPro" id="IPR036414">
    <property type="entry name" value="YaeB_N_sf"/>
</dbReference>
<dbReference type="Gene3D" id="2.40.30.70">
    <property type="entry name" value="YaeB-like"/>
    <property type="match status" value="1"/>
</dbReference>
<dbReference type="NCBIfam" id="TIGR00104">
    <property type="entry name" value="tRNA_TsaA"/>
    <property type="match status" value="1"/>
</dbReference>
<reference evidence="5" key="1">
    <citation type="journal article" date="2020" name="mSystems">
        <title>Genome- and Community-Level Interaction Insights into Carbon Utilization and Element Cycling Functions of Hydrothermarchaeota in Hydrothermal Sediment.</title>
        <authorList>
            <person name="Zhou Z."/>
            <person name="Liu Y."/>
            <person name="Xu W."/>
            <person name="Pan J."/>
            <person name="Luo Z.H."/>
            <person name="Li M."/>
        </authorList>
    </citation>
    <scope>NUCLEOTIDE SEQUENCE [LARGE SCALE GENOMIC DNA]</scope>
    <source>
        <strain evidence="5">SpSt-637</strain>
        <strain evidence="4">SpSt-667</strain>
    </source>
</reference>
<evidence type="ECO:0000256" key="1">
    <source>
        <dbReference type="ARBA" id="ARBA00022691"/>
    </source>
</evidence>
<gene>
    <name evidence="5" type="primary">tsaA</name>
    <name evidence="5" type="ORF">ENU08_02955</name>
    <name evidence="4" type="ORF">ENU41_06195</name>
</gene>
<protein>
    <submittedName>
        <fullName evidence="5">tRNA (N6-threonylcarbamoyladenosine(37)-N6)-methyltransferase TrmO</fullName>
    </submittedName>
</protein>
<sequence length="168" mass="18792">MDILLRPIGYVSHYFSDDIVSNSINGVEGYVVIFPEYSDGLEGLHGFSHIILIAYLHKAGEKAKGVLKVKPRGFARKLHLDINEVPLVGVFATDSPYRPNPIALSIVRLIGIKGNILHVSNLDLYNGTPILDIKPYTYARIVKNLEVPKWYRELLNKARSINPDVADL</sequence>
<dbReference type="CDD" id="cd09281">
    <property type="entry name" value="UPF0066"/>
    <property type="match status" value="1"/>
</dbReference>
<dbReference type="SUPFAM" id="SSF118196">
    <property type="entry name" value="YaeB-like"/>
    <property type="match status" value="1"/>
</dbReference>
<comment type="caution">
    <text evidence="5">The sequence shown here is derived from an EMBL/GenBank/DDBJ whole genome shotgun (WGS) entry which is preliminary data.</text>
</comment>
<evidence type="ECO:0000256" key="2">
    <source>
        <dbReference type="ARBA" id="ARBA00033753"/>
    </source>
</evidence>
<dbReference type="GO" id="GO:0032259">
    <property type="term" value="P:methylation"/>
    <property type="evidence" value="ECO:0007669"/>
    <property type="project" value="UniProtKB-KW"/>
</dbReference>
<comment type="similarity">
    <text evidence="2">Belongs to the tRNA methyltransferase O family.</text>
</comment>
<dbReference type="InterPro" id="IPR036413">
    <property type="entry name" value="YaeB-like_sf"/>
</dbReference>
<keyword evidence="1" id="KW-0949">S-adenosyl-L-methionine</keyword>
<name>A0A7C4JK15_9CREN</name>
<accession>A0A7C4JK15</accession>
<evidence type="ECO:0000313" key="5">
    <source>
        <dbReference type="EMBL" id="HGQ64181.1"/>
    </source>
</evidence>
<dbReference type="AlphaFoldDB" id="A0A7C4JK15"/>
<dbReference type="PROSITE" id="PS51668">
    <property type="entry name" value="TSAA_2"/>
    <property type="match status" value="1"/>
</dbReference>
<dbReference type="Pfam" id="PF01980">
    <property type="entry name" value="TrmO_N"/>
    <property type="match status" value="1"/>
</dbReference>
<dbReference type="GO" id="GO:0008168">
    <property type="term" value="F:methyltransferase activity"/>
    <property type="evidence" value="ECO:0007669"/>
    <property type="project" value="UniProtKB-KW"/>
</dbReference>
<evidence type="ECO:0000259" key="3">
    <source>
        <dbReference type="PROSITE" id="PS51668"/>
    </source>
</evidence>
<dbReference type="EMBL" id="DTCK01000039">
    <property type="protein sequence ID" value="HGQ36248.1"/>
    <property type="molecule type" value="Genomic_DNA"/>
</dbReference>
<evidence type="ECO:0000313" key="4">
    <source>
        <dbReference type="EMBL" id="HGQ36248.1"/>
    </source>
</evidence>
<organism evidence="5">
    <name type="scientific">Ignisphaera aggregans</name>
    <dbReference type="NCBI Taxonomy" id="334771"/>
    <lineage>
        <taxon>Archaea</taxon>
        <taxon>Thermoproteota</taxon>
        <taxon>Thermoprotei</taxon>
        <taxon>Desulfurococcales</taxon>
        <taxon>Desulfurococcaceae</taxon>
        <taxon>Ignisphaera</taxon>
    </lineage>
</organism>
<dbReference type="PANTHER" id="PTHR12818:SF0">
    <property type="entry name" value="TRNA (ADENINE(37)-N6)-METHYLTRANSFERASE"/>
    <property type="match status" value="1"/>
</dbReference>
<dbReference type="PANTHER" id="PTHR12818">
    <property type="entry name" value="TRNA (ADENINE(37)-N6)-METHYLTRANSFERASE"/>
    <property type="match status" value="1"/>
</dbReference>
<proteinExistence type="inferred from homology"/>
<keyword evidence="5" id="KW-0489">Methyltransferase</keyword>
<keyword evidence="5" id="KW-0808">Transferase</keyword>
<dbReference type="InterPro" id="IPR023370">
    <property type="entry name" value="TrmO-like_N"/>
</dbReference>
<feature type="domain" description="TsaA-like" evidence="3">
    <location>
        <begin position="5"/>
        <end position="145"/>
    </location>
</feature>
<dbReference type="InterPro" id="IPR040372">
    <property type="entry name" value="YaeB-like"/>
</dbReference>